<proteinExistence type="predicted"/>
<dbReference type="Gene3D" id="3.30.300.130">
    <property type="entry name" value="Fe-S cluster assembly (FSCA)"/>
    <property type="match status" value="1"/>
</dbReference>
<evidence type="ECO:0000313" key="3">
    <source>
        <dbReference type="EMBL" id="MFI6496594.1"/>
    </source>
</evidence>
<dbReference type="Proteomes" id="UP001612741">
    <property type="component" value="Unassembled WGS sequence"/>
</dbReference>
<evidence type="ECO:0000259" key="1">
    <source>
        <dbReference type="Pfam" id="PF01883"/>
    </source>
</evidence>
<name>A0ABW7YQ24_9ACTN</name>
<feature type="domain" description="PaaD zinc beta ribbon" evidence="2">
    <location>
        <begin position="110"/>
        <end position="151"/>
    </location>
</feature>
<dbReference type="InterPro" id="IPR011883">
    <property type="entry name" value="PaaD-like"/>
</dbReference>
<comment type="caution">
    <text evidence="3">The sequence shown here is derived from an EMBL/GenBank/DDBJ whole genome shotgun (WGS) entry which is preliminary data.</text>
</comment>
<keyword evidence="4" id="KW-1185">Reference proteome</keyword>
<dbReference type="InterPro" id="IPR034904">
    <property type="entry name" value="FSCA_dom_sf"/>
</dbReference>
<dbReference type="SUPFAM" id="SSF117916">
    <property type="entry name" value="Fe-S cluster assembly (FSCA) domain-like"/>
    <property type="match status" value="1"/>
</dbReference>
<dbReference type="InterPro" id="IPR052339">
    <property type="entry name" value="Fe-S_Maturation_MIP18"/>
</dbReference>
<protein>
    <submittedName>
        <fullName evidence="3">1,2-phenylacetyl-CoA epoxidase subunit PaaD</fullName>
    </submittedName>
</protein>
<evidence type="ECO:0000259" key="2">
    <source>
        <dbReference type="Pfam" id="PF23451"/>
    </source>
</evidence>
<dbReference type="InterPro" id="IPR002744">
    <property type="entry name" value="MIP18-like"/>
</dbReference>
<dbReference type="EMBL" id="JBITGY010000001">
    <property type="protein sequence ID" value="MFI6496594.1"/>
    <property type="molecule type" value="Genomic_DNA"/>
</dbReference>
<organism evidence="3 4">
    <name type="scientific">Nonomuraea typhae</name>
    <dbReference type="NCBI Taxonomy" id="2603600"/>
    <lineage>
        <taxon>Bacteria</taxon>
        <taxon>Bacillati</taxon>
        <taxon>Actinomycetota</taxon>
        <taxon>Actinomycetes</taxon>
        <taxon>Streptosporangiales</taxon>
        <taxon>Streptosporangiaceae</taxon>
        <taxon>Nonomuraea</taxon>
    </lineage>
</organism>
<dbReference type="PANTHER" id="PTHR42831:SF3">
    <property type="entry name" value="1,2-PHENYLACETYL-COA EPOXIDASE, SUBUNIT D-RELATED"/>
    <property type="match status" value="1"/>
</dbReference>
<dbReference type="PANTHER" id="PTHR42831">
    <property type="entry name" value="FE-S PROTEIN MATURATION AUXILIARY FACTOR YITW"/>
    <property type="match status" value="1"/>
</dbReference>
<accession>A0ABW7YQ24</accession>
<feature type="domain" description="MIP18 family-like" evidence="1">
    <location>
        <begin position="13"/>
        <end position="74"/>
    </location>
</feature>
<dbReference type="InterPro" id="IPR056572">
    <property type="entry name" value="Zn_ribbon_PaaD"/>
</dbReference>
<sequence length="153" mass="16706">MVTPEEARALAAAVPDPELPVLTLGDLGIVREVRQDPGGALEVVITPTYSGCPAMDAIRDDIRKALPGARVVTVLSPPWSTDWITDEGRRKLREHGLSPPRRTDGPVALTLGVRCPRCGSPRTRLVSRYGSTACKAMYACRECLEPFDHFKEI</sequence>
<dbReference type="NCBIfam" id="TIGR02159">
    <property type="entry name" value="PA_CoA_Oxy4"/>
    <property type="match status" value="1"/>
</dbReference>
<dbReference type="Pfam" id="PF01883">
    <property type="entry name" value="FeS_assembly_P"/>
    <property type="match status" value="1"/>
</dbReference>
<reference evidence="3 4" key="1">
    <citation type="submission" date="2024-10" db="EMBL/GenBank/DDBJ databases">
        <title>The Natural Products Discovery Center: Release of the First 8490 Sequenced Strains for Exploring Actinobacteria Biosynthetic Diversity.</title>
        <authorList>
            <person name="Kalkreuter E."/>
            <person name="Kautsar S.A."/>
            <person name="Yang D."/>
            <person name="Bader C.D."/>
            <person name="Teijaro C.N."/>
            <person name="Fluegel L."/>
            <person name="Davis C.M."/>
            <person name="Simpson J.R."/>
            <person name="Lauterbach L."/>
            <person name="Steele A.D."/>
            <person name="Gui C."/>
            <person name="Meng S."/>
            <person name="Li G."/>
            <person name="Viehrig K."/>
            <person name="Ye F."/>
            <person name="Su P."/>
            <person name="Kiefer A.F."/>
            <person name="Nichols A."/>
            <person name="Cepeda A.J."/>
            <person name="Yan W."/>
            <person name="Fan B."/>
            <person name="Jiang Y."/>
            <person name="Adhikari A."/>
            <person name="Zheng C.-J."/>
            <person name="Schuster L."/>
            <person name="Cowan T.M."/>
            <person name="Smanski M.J."/>
            <person name="Chevrette M.G."/>
            <person name="De Carvalho L.P.S."/>
            <person name="Shen B."/>
        </authorList>
    </citation>
    <scope>NUCLEOTIDE SEQUENCE [LARGE SCALE GENOMIC DNA]</scope>
    <source>
        <strain evidence="3 4">NPDC050545</strain>
    </source>
</reference>
<dbReference type="RefSeq" id="WP_397078814.1">
    <property type="nucleotide sequence ID" value="NZ_JBITGY010000001.1"/>
</dbReference>
<gene>
    <name evidence="3" type="primary">paaD</name>
    <name evidence="3" type="ORF">ACIBG2_04365</name>
</gene>
<dbReference type="Pfam" id="PF23451">
    <property type="entry name" value="Zn_ribbon_PaaD"/>
    <property type="match status" value="1"/>
</dbReference>
<evidence type="ECO:0000313" key="4">
    <source>
        <dbReference type="Proteomes" id="UP001612741"/>
    </source>
</evidence>